<comment type="pathway">
    <text evidence="1">Carbohydrate metabolism; tricarboxylic acid cycle; isocitrate from oxaloacetate: step 1/2.</text>
</comment>
<evidence type="ECO:0000313" key="3">
    <source>
        <dbReference type="EMBL" id="NJC41116.1"/>
    </source>
</evidence>
<dbReference type="GO" id="GO:0006099">
    <property type="term" value="P:tricarboxylic acid cycle"/>
    <property type="evidence" value="ECO:0007669"/>
    <property type="project" value="UniProtKB-UniPathway"/>
</dbReference>
<proteinExistence type="predicted"/>
<dbReference type="Gene3D" id="1.10.580.10">
    <property type="entry name" value="Citrate Synthase, domain 1"/>
    <property type="match status" value="2"/>
</dbReference>
<dbReference type="InterPro" id="IPR002020">
    <property type="entry name" value="Citrate_synthase"/>
</dbReference>
<dbReference type="EC" id="2.3.3.16" evidence="2"/>
<sequence length="394" mass="41744">MQSAETASQAGRWIGRGEALARLGVKAQTLYAYVSRGRIAARPDPDDSRRSLYAVADIVRLSGDEPAAGEIGQWLPPPEEMEAAEPELRSSVSVTARGRLFYRGMDAAQLAESATLEEVARLIWDARPANPFAEVRPRVGSTPGPSARGRLFSALARRTDEDAELKDRSPEALRIECARVLDEAVDAVAGPGPRLFLHQRLARAWKVQERDAHLIRRALVLAADAGLDAPALAARAAADGGACPAGAALAGLATLSGSPAIVDLSRASAWVVAVRRQAADAARRAHEAGSLTGFGDPDWPQGDPRGAALLQAVDLPDDMARAMREGREMTGRAPTFGLALVAVARRLELPRDAAADLLMVGRLAGLLAHALDQMTNGSPIRARLRYVGPEPGAN</sequence>
<gene>
    <name evidence="3" type="ORF">GGQ87_001374</name>
</gene>
<dbReference type="InterPro" id="IPR016142">
    <property type="entry name" value="Citrate_synth-like_lrg_a-sub"/>
</dbReference>
<dbReference type="Pfam" id="PF00285">
    <property type="entry name" value="Citrate_synt"/>
    <property type="match status" value="1"/>
</dbReference>
<evidence type="ECO:0000256" key="1">
    <source>
        <dbReference type="ARBA" id="ARBA00004751"/>
    </source>
</evidence>
<keyword evidence="4" id="KW-1185">Reference proteome</keyword>
<comment type="caution">
    <text evidence="3">The sequence shown here is derived from an EMBL/GenBank/DDBJ whole genome shotgun (WGS) entry which is preliminary data.</text>
</comment>
<organism evidence="3 4">
    <name type="scientific">Brevundimonas alba</name>
    <dbReference type="NCBI Taxonomy" id="74314"/>
    <lineage>
        <taxon>Bacteria</taxon>
        <taxon>Pseudomonadati</taxon>
        <taxon>Pseudomonadota</taxon>
        <taxon>Alphaproteobacteria</taxon>
        <taxon>Caulobacterales</taxon>
        <taxon>Caulobacteraceae</taxon>
        <taxon>Brevundimonas</taxon>
    </lineage>
</organism>
<dbReference type="InterPro" id="IPR016143">
    <property type="entry name" value="Citrate_synth-like_sm_a-sub"/>
</dbReference>
<dbReference type="AlphaFoldDB" id="A0A7X5YKX5"/>
<accession>A0A7X5YKX5</accession>
<reference evidence="3 4" key="1">
    <citation type="submission" date="2020-03" db="EMBL/GenBank/DDBJ databases">
        <title>Genomic Encyclopedia of Type Strains, Phase IV (KMG-IV): sequencing the most valuable type-strain genomes for metagenomic binning, comparative biology and taxonomic classification.</title>
        <authorList>
            <person name="Goeker M."/>
        </authorList>
    </citation>
    <scope>NUCLEOTIDE SEQUENCE [LARGE SCALE GENOMIC DNA]</scope>
    <source>
        <strain evidence="3 4">DSM 4736</strain>
    </source>
</reference>
<dbReference type="RefSeq" id="WP_245161426.1">
    <property type="nucleotide sequence ID" value="NZ_JAATJM010000001.1"/>
</dbReference>
<keyword evidence="3" id="KW-0012">Acyltransferase</keyword>
<dbReference type="SUPFAM" id="SSF48256">
    <property type="entry name" value="Citrate synthase"/>
    <property type="match status" value="1"/>
</dbReference>
<name>A0A7X5YKX5_9CAUL</name>
<dbReference type="EMBL" id="JAATJM010000001">
    <property type="protein sequence ID" value="NJC41116.1"/>
    <property type="molecule type" value="Genomic_DNA"/>
</dbReference>
<protein>
    <recommendedName>
        <fullName evidence="2">citrate synthase (unknown stereospecificity)</fullName>
        <ecNumber evidence="2">2.3.3.16</ecNumber>
    </recommendedName>
</protein>
<dbReference type="Gene3D" id="1.10.230.10">
    <property type="entry name" value="Cytochrome P450-Terp, domain 2"/>
    <property type="match status" value="1"/>
</dbReference>
<dbReference type="InterPro" id="IPR036969">
    <property type="entry name" value="Citrate_synthase_sf"/>
</dbReference>
<dbReference type="InterPro" id="IPR009061">
    <property type="entry name" value="DNA-bd_dom_put_sf"/>
</dbReference>
<dbReference type="GO" id="GO:0036440">
    <property type="term" value="F:citrate synthase activity"/>
    <property type="evidence" value="ECO:0007669"/>
    <property type="project" value="UniProtKB-EC"/>
</dbReference>
<evidence type="ECO:0000313" key="4">
    <source>
        <dbReference type="Proteomes" id="UP000587415"/>
    </source>
</evidence>
<evidence type="ECO:0000256" key="2">
    <source>
        <dbReference type="ARBA" id="ARBA00012972"/>
    </source>
</evidence>
<dbReference type="UniPathway" id="UPA00223">
    <property type="reaction ID" value="UER00717"/>
</dbReference>
<dbReference type="Proteomes" id="UP000587415">
    <property type="component" value="Unassembled WGS sequence"/>
</dbReference>
<keyword evidence="3" id="KW-0808">Transferase</keyword>
<dbReference type="SUPFAM" id="SSF46955">
    <property type="entry name" value="Putative DNA-binding domain"/>
    <property type="match status" value="1"/>
</dbReference>